<feature type="domain" description="PH" evidence="2">
    <location>
        <begin position="1"/>
        <end position="87"/>
    </location>
</feature>
<keyword evidence="1" id="KW-1133">Transmembrane helix</keyword>
<dbReference type="GO" id="GO:0005547">
    <property type="term" value="F:phosphatidylinositol-3,4,5-trisphosphate binding"/>
    <property type="evidence" value="ECO:0007669"/>
    <property type="project" value="TreeGrafter"/>
</dbReference>
<dbReference type="WBParaSite" id="SBAD_0001187001-mRNA-1">
    <property type="protein sequence ID" value="SBAD_0001187001-mRNA-1"/>
    <property type="gene ID" value="SBAD_0001187001"/>
</dbReference>
<evidence type="ECO:0000256" key="1">
    <source>
        <dbReference type="SAM" id="Phobius"/>
    </source>
</evidence>
<evidence type="ECO:0000259" key="2">
    <source>
        <dbReference type="PROSITE" id="PS50003"/>
    </source>
</evidence>
<reference evidence="5" key="1">
    <citation type="submission" date="2016-06" db="UniProtKB">
        <authorList>
            <consortium name="WormBaseParasite"/>
        </authorList>
    </citation>
    <scope>IDENTIFICATION</scope>
</reference>
<reference evidence="3 4" key="2">
    <citation type="submission" date="2018-11" db="EMBL/GenBank/DDBJ databases">
        <authorList>
            <consortium name="Pathogen Informatics"/>
        </authorList>
    </citation>
    <scope>NUCLEOTIDE SEQUENCE [LARGE SCALE GENOMIC DNA]</scope>
</reference>
<dbReference type="SUPFAM" id="SSF50729">
    <property type="entry name" value="PH domain-like"/>
    <property type="match status" value="2"/>
</dbReference>
<feature type="transmembrane region" description="Helical" evidence="1">
    <location>
        <begin position="180"/>
        <end position="204"/>
    </location>
</feature>
<organism evidence="5">
    <name type="scientific">Soboliphyme baturini</name>
    <dbReference type="NCBI Taxonomy" id="241478"/>
    <lineage>
        <taxon>Eukaryota</taxon>
        <taxon>Metazoa</taxon>
        <taxon>Ecdysozoa</taxon>
        <taxon>Nematoda</taxon>
        <taxon>Enoplea</taxon>
        <taxon>Dorylaimia</taxon>
        <taxon>Dioctophymatida</taxon>
        <taxon>Dioctophymatoidea</taxon>
        <taxon>Soboliphymatidae</taxon>
        <taxon>Soboliphyme</taxon>
    </lineage>
</organism>
<dbReference type="PROSITE" id="PS50003">
    <property type="entry name" value="PH_DOMAIN"/>
    <property type="match status" value="1"/>
</dbReference>
<dbReference type="GO" id="GO:0005737">
    <property type="term" value="C:cytoplasm"/>
    <property type="evidence" value="ECO:0007669"/>
    <property type="project" value="TreeGrafter"/>
</dbReference>
<dbReference type="InterPro" id="IPR001849">
    <property type="entry name" value="PH_domain"/>
</dbReference>
<evidence type="ECO:0000313" key="4">
    <source>
        <dbReference type="Proteomes" id="UP000270296"/>
    </source>
</evidence>
<accession>A0A183J6I6</accession>
<keyword evidence="1" id="KW-0472">Membrane</keyword>
<sequence>MWCVLNSKMLKFYHKQTSQSPFNIVACDQIVMISLEPLAGLRSCFSDDAFSLYYVDSRGSRLRHLTFTVENRDELVPWINFIGMRFQAVGNVYAKRGSTGIWLQCTLIISDTKLLYSLNHEACCHEVDMRKIINIKVHSSKKDQCALCTERGPCLALWMEGGTLFLQADFKAVTEIWQTIITSFVLVNRFFFIFVLVFFCLMFMRDWL</sequence>
<evidence type="ECO:0000313" key="3">
    <source>
        <dbReference type="EMBL" id="VDP40446.1"/>
    </source>
</evidence>
<dbReference type="InterPro" id="IPR052227">
    <property type="entry name" value="Arf-Rho-GAP_ANK-PH_domain"/>
</dbReference>
<dbReference type="PANTHER" id="PTHR45899:SF2">
    <property type="entry name" value="RHO GTPASE ACTIVATING PROTEIN AT 15B, ISOFORM C"/>
    <property type="match status" value="1"/>
</dbReference>
<dbReference type="EMBL" id="UZAM01015742">
    <property type="protein sequence ID" value="VDP40446.1"/>
    <property type="molecule type" value="Genomic_DNA"/>
</dbReference>
<name>A0A183J6I6_9BILA</name>
<keyword evidence="1" id="KW-0812">Transmembrane</keyword>
<gene>
    <name evidence="3" type="ORF">SBAD_LOCUS11484</name>
</gene>
<dbReference type="PANTHER" id="PTHR45899">
    <property type="entry name" value="RHO GTPASE ACTIVATING PROTEIN AT 15B, ISOFORM C"/>
    <property type="match status" value="1"/>
</dbReference>
<dbReference type="AlphaFoldDB" id="A0A183J6I6"/>
<dbReference type="Proteomes" id="UP000270296">
    <property type="component" value="Unassembled WGS sequence"/>
</dbReference>
<proteinExistence type="predicted"/>
<protein>
    <submittedName>
        <fullName evidence="5">PH domain-containing protein</fullName>
    </submittedName>
</protein>
<keyword evidence="4" id="KW-1185">Reference proteome</keyword>
<evidence type="ECO:0000313" key="5">
    <source>
        <dbReference type="WBParaSite" id="SBAD_0001187001-mRNA-1"/>
    </source>
</evidence>